<dbReference type="Proteomes" id="UP000019678">
    <property type="component" value="Unassembled WGS sequence"/>
</dbReference>
<organism evidence="8 9">
    <name type="scientific">Chondromyces apiculatus DSM 436</name>
    <dbReference type="NCBI Taxonomy" id="1192034"/>
    <lineage>
        <taxon>Bacteria</taxon>
        <taxon>Pseudomonadati</taxon>
        <taxon>Myxococcota</taxon>
        <taxon>Polyangia</taxon>
        <taxon>Polyangiales</taxon>
        <taxon>Polyangiaceae</taxon>
        <taxon>Chondromyces</taxon>
    </lineage>
</organism>
<dbReference type="Pfam" id="PF04932">
    <property type="entry name" value="Wzy_C"/>
    <property type="match status" value="1"/>
</dbReference>
<evidence type="ECO:0000313" key="8">
    <source>
        <dbReference type="EMBL" id="EYF03257.1"/>
    </source>
</evidence>
<feature type="transmembrane region" description="Helical" evidence="6">
    <location>
        <begin position="179"/>
        <end position="196"/>
    </location>
</feature>
<feature type="transmembrane region" description="Helical" evidence="6">
    <location>
        <begin position="130"/>
        <end position="159"/>
    </location>
</feature>
<reference evidence="8 9" key="1">
    <citation type="submission" date="2013-05" db="EMBL/GenBank/DDBJ databases">
        <title>Genome assembly of Chondromyces apiculatus DSM 436.</title>
        <authorList>
            <person name="Sharma G."/>
            <person name="Khatri I."/>
            <person name="Kaur C."/>
            <person name="Mayilraj S."/>
            <person name="Subramanian S."/>
        </authorList>
    </citation>
    <scope>NUCLEOTIDE SEQUENCE [LARGE SCALE GENOMIC DNA]</scope>
    <source>
        <strain evidence="8 9">DSM 436</strain>
    </source>
</reference>
<proteinExistence type="predicted"/>
<name>A0A017T2N2_9BACT</name>
<dbReference type="InterPro" id="IPR007016">
    <property type="entry name" value="O-antigen_ligase-rel_domated"/>
</dbReference>
<comment type="subcellular location">
    <subcellularLocation>
        <location evidence="1">Membrane</location>
        <topology evidence="1">Multi-pass membrane protein</topology>
    </subcellularLocation>
</comment>
<evidence type="ECO:0000259" key="7">
    <source>
        <dbReference type="Pfam" id="PF04932"/>
    </source>
</evidence>
<dbReference type="AlphaFoldDB" id="A0A017T2N2"/>
<evidence type="ECO:0000313" key="9">
    <source>
        <dbReference type="Proteomes" id="UP000019678"/>
    </source>
</evidence>
<dbReference type="InterPro" id="IPR051533">
    <property type="entry name" value="WaaL-like"/>
</dbReference>
<evidence type="ECO:0000256" key="2">
    <source>
        <dbReference type="ARBA" id="ARBA00022692"/>
    </source>
</evidence>
<protein>
    <submittedName>
        <fullName evidence="8">O-antigen polymerase family protein</fullName>
    </submittedName>
</protein>
<dbReference type="EMBL" id="ASRX01000049">
    <property type="protein sequence ID" value="EYF03257.1"/>
    <property type="molecule type" value="Genomic_DNA"/>
</dbReference>
<dbReference type="eggNOG" id="COG0457">
    <property type="taxonomic scope" value="Bacteria"/>
</dbReference>
<feature type="transmembrane region" description="Helical" evidence="6">
    <location>
        <begin position="203"/>
        <end position="221"/>
    </location>
</feature>
<sequence>MLIAVSLTVLAAVIQGMLLRAGDDTDDGTSASRGEPRRPAAPVLALLALSLVCLLQTVPLPLSWLARLAPTTADVWSRALLPLGEAPPPHAPLSLDPGATLVEALRWATYAGVFHAAATTARRRGAAWGIALVFASALAAALTTLAHGLAGATHVFGLYAPRFPAAPWHVGPLLNPNNLAGYLDLGAFCGVGLYLMRRPLLPRWLVAAGVALLIAIAFTSASRAGLAVIPIGAALLVALLARRSARHGTDIPASRRALVGLAAVALGGGASLALLGSSTMTWMELGERDISKLDLFRSILPMLADYPWFGVGRGAFESVYPAYRFASGNVVFTHAESFPLQWAAEWGLPLAALSLAGLALLLRPARLGVPRSAVATGAWVGVVALLLQNLADLALEVPAIPIAVATVCGSLWGDPRRRGLSSRSDPRRTASRASDPSAPDALPHPLQRFARLALVVGGAIALMGAALLRGTPDLDADRALTRAAFASWRPTDDPAPVRASLRAAMHRHPADPYFPLLGALLAFQSDRESPMPWLQRTLERSQRSGRAHLLLAEVLAAEGATTQALLELRFALDDDPELTTQSAQLAVRWTRNLDDLLRAVPEGKRGTLLLTAYARRLDRPGEEDARLRAAQEALRRDPEALDPRWVIGDVLLGALTGGPAAPRCEGPQRATCVTDIETQARMIEAGASNSWLAPDLRARLLMAEGRPAQAEQLLAESCNRVLERASCLRLRVQAAAASDLPPRVAAATRDLLGEACGPPATCARAATWLGDLMASRKAWGTALSHYERAVTEEASDLRWEKLAEAAANAGSLVRAVEALEKVRRARGVPDPTLDIRIRDLKARAAGKLLVP</sequence>
<evidence type="ECO:0000256" key="3">
    <source>
        <dbReference type="ARBA" id="ARBA00022989"/>
    </source>
</evidence>
<dbReference type="eggNOG" id="COG1729">
    <property type="taxonomic scope" value="Bacteria"/>
</dbReference>
<keyword evidence="2 6" id="KW-0812">Transmembrane</keyword>
<dbReference type="STRING" id="1192034.CAP_5761"/>
<evidence type="ECO:0000256" key="5">
    <source>
        <dbReference type="SAM" id="MobiDB-lite"/>
    </source>
</evidence>
<dbReference type="PANTHER" id="PTHR37422">
    <property type="entry name" value="TEICHURONIC ACID BIOSYNTHESIS PROTEIN TUAE"/>
    <property type="match status" value="1"/>
</dbReference>
<gene>
    <name evidence="8" type="ORF">CAP_5761</name>
</gene>
<evidence type="ECO:0000256" key="4">
    <source>
        <dbReference type="ARBA" id="ARBA00023136"/>
    </source>
</evidence>
<feature type="region of interest" description="Disordered" evidence="5">
    <location>
        <begin position="417"/>
        <end position="442"/>
    </location>
</feature>
<feature type="domain" description="O-antigen ligase-related" evidence="7">
    <location>
        <begin position="209"/>
        <end position="353"/>
    </location>
</feature>
<dbReference type="SUPFAM" id="SSF48452">
    <property type="entry name" value="TPR-like"/>
    <property type="match status" value="1"/>
</dbReference>
<dbReference type="PANTHER" id="PTHR37422:SF23">
    <property type="entry name" value="TEICHURONIC ACID BIOSYNTHESIS PROTEIN TUAE"/>
    <property type="match status" value="1"/>
</dbReference>
<feature type="transmembrane region" description="Helical" evidence="6">
    <location>
        <begin position="257"/>
        <end position="275"/>
    </location>
</feature>
<keyword evidence="9" id="KW-1185">Reference proteome</keyword>
<feature type="transmembrane region" description="Helical" evidence="6">
    <location>
        <begin position="40"/>
        <end position="58"/>
    </location>
</feature>
<keyword evidence="4 6" id="KW-0472">Membrane</keyword>
<dbReference type="InterPro" id="IPR011990">
    <property type="entry name" value="TPR-like_helical_dom_sf"/>
</dbReference>
<accession>A0A017T2N2</accession>
<dbReference type="OrthoDB" id="5487651at2"/>
<dbReference type="Gene3D" id="1.25.40.10">
    <property type="entry name" value="Tetratricopeptide repeat domain"/>
    <property type="match status" value="1"/>
</dbReference>
<feature type="compositionally biased region" description="Low complexity" evidence="5">
    <location>
        <begin position="431"/>
        <end position="441"/>
    </location>
</feature>
<feature type="transmembrane region" description="Helical" evidence="6">
    <location>
        <begin position="227"/>
        <end position="245"/>
    </location>
</feature>
<dbReference type="GO" id="GO:0016020">
    <property type="term" value="C:membrane"/>
    <property type="evidence" value="ECO:0007669"/>
    <property type="project" value="UniProtKB-SubCell"/>
</dbReference>
<comment type="caution">
    <text evidence="8">The sequence shown here is derived from an EMBL/GenBank/DDBJ whole genome shotgun (WGS) entry which is preliminary data.</text>
</comment>
<keyword evidence="3 6" id="KW-1133">Transmembrane helix</keyword>
<evidence type="ECO:0000256" key="6">
    <source>
        <dbReference type="SAM" id="Phobius"/>
    </source>
</evidence>
<evidence type="ECO:0000256" key="1">
    <source>
        <dbReference type="ARBA" id="ARBA00004141"/>
    </source>
</evidence>